<protein>
    <submittedName>
        <fullName evidence="2">Uncharacterized protein</fullName>
    </submittedName>
</protein>
<evidence type="ECO:0000256" key="1">
    <source>
        <dbReference type="SAM" id="MobiDB-lite"/>
    </source>
</evidence>
<sequence length="167" mass="18043">MLMGKRFPESTSESLSELSQHTVTCSQLMSECVEIGRGGRCGNVWVGFSPLQLQLGILLFPRKVQTGNLIAPHELYGNLTEGTLFAAQVSLSTYINKDHNPWFMDSKVYHVNVEKLTILDKGDGSPWNPPSPGLPSATPSTPSKQACDPTVDSAFDGLSPSQKAHAA</sequence>
<comment type="caution">
    <text evidence="2">The sequence shown here is derived from an EMBL/GenBank/DDBJ whole genome shotgun (WGS) entry which is preliminary data.</text>
</comment>
<reference evidence="2" key="1">
    <citation type="submission" date="2023-03" db="EMBL/GenBank/DDBJ databases">
        <title>Massive genome expansion in bonnet fungi (Mycena s.s.) driven by repeated elements and novel gene families across ecological guilds.</title>
        <authorList>
            <consortium name="Lawrence Berkeley National Laboratory"/>
            <person name="Harder C.B."/>
            <person name="Miyauchi S."/>
            <person name="Viragh M."/>
            <person name="Kuo A."/>
            <person name="Thoen E."/>
            <person name="Andreopoulos B."/>
            <person name="Lu D."/>
            <person name="Skrede I."/>
            <person name="Drula E."/>
            <person name="Henrissat B."/>
            <person name="Morin E."/>
            <person name="Kohler A."/>
            <person name="Barry K."/>
            <person name="LaButti K."/>
            <person name="Morin E."/>
            <person name="Salamov A."/>
            <person name="Lipzen A."/>
            <person name="Mereny Z."/>
            <person name="Hegedus B."/>
            <person name="Baldrian P."/>
            <person name="Stursova M."/>
            <person name="Weitz H."/>
            <person name="Taylor A."/>
            <person name="Grigoriev I.V."/>
            <person name="Nagy L.G."/>
            <person name="Martin F."/>
            <person name="Kauserud H."/>
        </authorList>
    </citation>
    <scope>NUCLEOTIDE SEQUENCE</scope>
    <source>
        <strain evidence="2">CBHHK002</strain>
    </source>
</reference>
<dbReference type="AlphaFoldDB" id="A0AAD6ZSG1"/>
<evidence type="ECO:0000313" key="3">
    <source>
        <dbReference type="Proteomes" id="UP001218218"/>
    </source>
</evidence>
<accession>A0AAD6ZSG1</accession>
<name>A0AAD6ZSG1_9AGAR</name>
<proteinExistence type="predicted"/>
<dbReference type="EMBL" id="JARIHO010000030">
    <property type="protein sequence ID" value="KAJ7336979.1"/>
    <property type="molecule type" value="Genomic_DNA"/>
</dbReference>
<gene>
    <name evidence="2" type="ORF">DFH08DRAFT_813275</name>
</gene>
<keyword evidence="3" id="KW-1185">Reference proteome</keyword>
<evidence type="ECO:0000313" key="2">
    <source>
        <dbReference type="EMBL" id="KAJ7336979.1"/>
    </source>
</evidence>
<organism evidence="2 3">
    <name type="scientific">Mycena albidolilacea</name>
    <dbReference type="NCBI Taxonomy" id="1033008"/>
    <lineage>
        <taxon>Eukaryota</taxon>
        <taxon>Fungi</taxon>
        <taxon>Dikarya</taxon>
        <taxon>Basidiomycota</taxon>
        <taxon>Agaricomycotina</taxon>
        <taxon>Agaricomycetes</taxon>
        <taxon>Agaricomycetidae</taxon>
        <taxon>Agaricales</taxon>
        <taxon>Marasmiineae</taxon>
        <taxon>Mycenaceae</taxon>
        <taxon>Mycena</taxon>
    </lineage>
</organism>
<dbReference type="Proteomes" id="UP001218218">
    <property type="component" value="Unassembled WGS sequence"/>
</dbReference>
<feature type="region of interest" description="Disordered" evidence="1">
    <location>
        <begin position="122"/>
        <end position="167"/>
    </location>
</feature>